<dbReference type="Proteomes" id="UP000438120">
    <property type="component" value="Unassembled WGS sequence"/>
</dbReference>
<dbReference type="AlphaFoldDB" id="A0A6A8MA54"/>
<feature type="transmembrane region" description="Helical" evidence="1">
    <location>
        <begin position="208"/>
        <end position="228"/>
    </location>
</feature>
<dbReference type="OrthoDB" id="2329760at2"/>
<keyword evidence="1" id="KW-0812">Transmembrane</keyword>
<evidence type="ECO:0000313" key="3">
    <source>
        <dbReference type="Proteomes" id="UP000438120"/>
    </source>
</evidence>
<organism evidence="2 3">
    <name type="scientific">Lactobacillus porci</name>
    <dbReference type="NCBI Taxonomy" id="2012477"/>
    <lineage>
        <taxon>Bacteria</taxon>
        <taxon>Bacillati</taxon>
        <taxon>Bacillota</taxon>
        <taxon>Bacilli</taxon>
        <taxon>Lactobacillales</taxon>
        <taxon>Lactobacillaceae</taxon>
        <taxon>Lactobacillus</taxon>
    </lineage>
</organism>
<feature type="transmembrane region" description="Helical" evidence="1">
    <location>
        <begin position="170"/>
        <end position="188"/>
    </location>
</feature>
<feature type="transmembrane region" description="Helical" evidence="1">
    <location>
        <begin position="143"/>
        <end position="165"/>
    </location>
</feature>
<feature type="transmembrane region" description="Helical" evidence="1">
    <location>
        <begin position="12"/>
        <end position="31"/>
    </location>
</feature>
<evidence type="ECO:0000256" key="1">
    <source>
        <dbReference type="SAM" id="Phobius"/>
    </source>
</evidence>
<reference evidence="2 3" key="1">
    <citation type="submission" date="2019-08" db="EMBL/GenBank/DDBJ databases">
        <title>In-depth cultivation of the pig gut microbiome towards novel bacterial diversity and tailored functional studies.</title>
        <authorList>
            <person name="Wylensek D."/>
            <person name="Hitch T.C.A."/>
            <person name="Clavel T."/>
        </authorList>
    </citation>
    <scope>NUCLEOTIDE SEQUENCE [LARGE SCALE GENOMIC DNA]</scope>
    <source>
        <strain evidence="2 3">Bifido-178-WT-2B</strain>
    </source>
</reference>
<sequence>MKNVPQSLKKVFWIAVAALSLVCLLTGPMTFKSEDTQEFATEMIDKFADEDDDTALAIVARATVAAGLKDELVKQVPDTLKVSGSYISLYHFVSKYKNRQEVRAKDLQLHPKNRVQQFLTYLILYLINTEFQVHHDDIEQIFVIYQLSVWMVVILYLLGAVLIIFRRRLAWLPILLGGGAAFGCQIFMTQYMTNLAQREVYSKIFFSYSWPSVVGFALAVLLSCYMAACDWKVIQEKKQQKAANKQPKQEK</sequence>
<dbReference type="EMBL" id="VUMX01000005">
    <property type="protein sequence ID" value="MST86578.1"/>
    <property type="molecule type" value="Genomic_DNA"/>
</dbReference>
<protein>
    <submittedName>
        <fullName evidence="2">Uncharacterized protein</fullName>
    </submittedName>
</protein>
<dbReference type="RefSeq" id="WP_154547482.1">
    <property type="nucleotide sequence ID" value="NZ_VUMX01000005.1"/>
</dbReference>
<name>A0A6A8MA54_9LACO</name>
<evidence type="ECO:0000313" key="2">
    <source>
        <dbReference type="EMBL" id="MST86578.1"/>
    </source>
</evidence>
<accession>A0A6A8MA54</accession>
<keyword evidence="1" id="KW-0472">Membrane</keyword>
<comment type="caution">
    <text evidence="2">The sequence shown here is derived from an EMBL/GenBank/DDBJ whole genome shotgun (WGS) entry which is preliminary data.</text>
</comment>
<keyword evidence="1" id="KW-1133">Transmembrane helix</keyword>
<gene>
    <name evidence="2" type="ORF">FYJ62_02715</name>
</gene>
<proteinExistence type="predicted"/>
<keyword evidence="3" id="KW-1185">Reference proteome</keyword>